<dbReference type="EMBL" id="HG322950">
    <property type="protein sequence ID" value="CDF85591.1"/>
    <property type="molecule type" value="Genomic_DNA"/>
</dbReference>
<dbReference type="InterPro" id="IPR037171">
    <property type="entry name" value="NagB/RpiA_transferase-like"/>
</dbReference>
<dbReference type="HOGENOM" id="CLU_3383354_0_0_6"/>
<name>A0A024HL82_PSEKB</name>
<dbReference type="Proteomes" id="UP000025241">
    <property type="component" value="Chromosome I"/>
</dbReference>
<reference evidence="1 2" key="1">
    <citation type="submission" date="2013-03" db="EMBL/GenBank/DDBJ databases">
        <authorList>
            <person name="Linke B."/>
        </authorList>
    </citation>
    <scope>NUCLEOTIDE SEQUENCE [LARGE SCALE GENOMIC DNA]</scope>
    <source>
        <strain evidence="1 2">B13</strain>
    </source>
</reference>
<dbReference type="AlphaFoldDB" id="A0A024HL82"/>
<organism evidence="1 2">
    <name type="scientific">Pseudomonas knackmussii (strain DSM 6978 / CCUG 54928 / LMG 23759 / B13)</name>
    <dbReference type="NCBI Taxonomy" id="1301098"/>
    <lineage>
        <taxon>Bacteria</taxon>
        <taxon>Pseudomonadati</taxon>
        <taxon>Pseudomonadota</taxon>
        <taxon>Gammaproteobacteria</taxon>
        <taxon>Pseudomonadales</taxon>
        <taxon>Pseudomonadaceae</taxon>
        <taxon>Pseudomonas</taxon>
    </lineage>
</organism>
<dbReference type="SUPFAM" id="SSF100950">
    <property type="entry name" value="NagB/RpiA/CoA transferase-like"/>
    <property type="match status" value="1"/>
</dbReference>
<accession>A0A024HL82</accession>
<proteinExistence type="predicted"/>
<dbReference type="STRING" id="1301098.PKB_4266"/>
<evidence type="ECO:0000313" key="1">
    <source>
        <dbReference type="EMBL" id="CDF85591.1"/>
    </source>
</evidence>
<evidence type="ECO:0000313" key="2">
    <source>
        <dbReference type="Proteomes" id="UP000025241"/>
    </source>
</evidence>
<dbReference type="KEGG" id="pkc:PKB_4266"/>
<gene>
    <name evidence="1" type="ORF">PKB_4266</name>
</gene>
<reference evidence="1 2" key="2">
    <citation type="submission" date="2014-05" db="EMBL/GenBank/DDBJ databases">
        <title>Genome sequence of the 3-chlorobenzoate degrading bacterium Pseudomonas knackmussii B13 shows multiple evidence for horizontal gene transfer.</title>
        <authorList>
            <person name="Miyazaki R."/>
            <person name="Bertelli C."/>
            <person name="Falquet L."/>
            <person name="Robinson-Rechavi M."/>
            <person name="Gharib W."/>
            <person name="Roy S."/>
            <person name="Van der Meer J.R."/>
        </authorList>
    </citation>
    <scope>NUCLEOTIDE SEQUENCE [LARGE SCALE GENOMIC DNA]</scope>
    <source>
        <strain evidence="1 2">B13</strain>
    </source>
</reference>
<evidence type="ECO:0008006" key="3">
    <source>
        <dbReference type="Google" id="ProtNLM"/>
    </source>
</evidence>
<sequence length="33" mass="3632">MNKCMTAADVVAQLRDGMTIGIGGWGPRPSRWR</sequence>
<protein>
    <recommendedName>
        <fullName evidence="3">3-oxoadipate CoA-transferase</fullName>
    </recommendedName>
</protein>
<keyword evidence="2" id="KW-1185">Reference proteome</keyword>